<evidence type="ECO:0000313" key="4">
    <source>
        <dbReference type="Proteomes" id="UP000601435"/>
    </source>
</evidence>
<accession>A0A813CAM1</accession>
<protein>
    <submittedName>
        <fullName evidence="3">Uncharacterized protein</fullName>
    </submittedName>
</protein>
<feature type="non-terminal residue" evidence="3">
    <location>
        <position position="221"/>
    </location>
</feature>
<evidence type="ECO:0000256" key="2">
    <source>
        <dbReference type="SAM" id="SignalP"/>
    </source>
</evidence>
<evidence type="ECO:0000256" key="1">
    <source>
        <dbReference type="SAM" id="MobiDB-lite"/>
    </source>
</evidence>
<gene>
    <name evidence="3" type="ORF">SNEC2469_LOCUS33565</name>
</gene>
<evidence type="ECO:0000313" key="3">
    <source>
        <dbReference type="EMBL" id="CAE7939587.1"/>
    </source>
</evidence>
<sequence>SWPGATRVITVSLMLAVRAYAACTRAVIEEAEWEDVVEGARLVVSGVPASKVSALYNTKDGQRLLTQSFSANGDAQAILWVPKAASAALALELRELAPGKIVVVEAEDDEDGTWMDGDAEDSLEADGTDADVATDTMFENHEEEDEEGAEEEDEEEEAEEEMHEEAESEQEEQEAVLPVEAAEEPASTARAAKALEPAAGGQVEPARGLRGRLSRPTKKRQ</sequence>
<name>A0A813CAM1_9DINO</name>
<feature type="region of interest" description="Disordered" evidence="1">
    <location>
        <begin position="108"/>
        <end position="127"/>
    </location>
</feature>
<feature type="region of interest" description="Disordered" evidence="1">
    <location>
        <begin position="139"/>
        <end position="221"/>
    </location>
</feature>
<keyword evidence="2" id="KW-0732">Signal</keyword>
<dbReference type="AlphaFoldDB" id="A0A813CAM1"/>
<feature type="signal peptide" evidence="2">
    <location>
        <begin position="1"/>
        <end position="21"/>
    </location>
</feature>
<reference evidence="3" key="1">
    <citation type="submission" date="2021-02" db="EMBL/GenBank/DDBJ databases">
        <authorList>
            <person name="Dougan E. K."/>
            <person name="Rhodes N."/>
            <person name="Thang M."/>
            <person name="Chan C."/>
        </authorList>
    </citation>
    <scope>NUCLEOTIDE SEQUENCE</scope>
</reference>
<comment type="caution">
    <text evidence="3">The sequence shown here is derived from an EMBL/GenBank/DDBJ whole genome shotgun (WGS) entry which is preliminary data.</text>
</comment>
<feature type="compositionally biased region" description="Acidic residues" evidence="1">
    <location>
        <begin position="141"/>
        <end position="174"/>
    </location>
</feature>
<dbReference type="EMBL" id="CAJNJA010089153">
    <property type="protein sequence ID" value="CAE7939587.1"/>
    <property type="molecule type" value="Genomic_DNA"/>
</dbReference>
<dbReference type="OrthoDB" id="444406at2759"/>
<organism evidence="3 4">
    <name type="scientific">Symbiodinium necroappetens</name>
    <dbReference type="NCBI Taxonomy" id="1628268"/>
    <lineage>
        <taxon>Eukaryota</taxon>
        <taxon>Sar</taxon>
        <taxon>Alveolata</taxon>
        <taxon>Dinophyceae</taxon>
        <taxon>Suessiales</taxon>
        <taxon>Symbiodiniaceae</taxon>
        <taxon>Symbiodinium</taxon>
    </lineage>
</organism>
<keyword evidence="4" id="KW-1185">Reference proteome</keyword>
<proteinExistence type="predicted"/>
<feature type="compositionally biased region" description="Basic residues" evidence="1">
    <location>
        <begin position="209"/>
        <end position="221"/>
    </location>
</feature>
<feature type="chain" id="PRO_5032593372" evidence="2">
    <location>
        <begin position="22"/>
        <end position="221"/>
    </location>
</feature>
<feature type="compositionally biased region" description="Low complexity" evidence="1">
    <location>
        <begin position="175"/>
        <end position="194"/>
    </location>
</feature>
<dbReference type="Proteomes" id="UP000601435">
    <property type="component" value="Unassembled WGS sequence"/>
</dbReference>